<dbReference type="GO" id="GO:0004523">
    <property type="term" value="F:RNA-DNA hybrid ribonuclease activity"/>
    <property type="evidence" value="ECO:0007669"/>
    <property type="project" value="InterPro"/>
</dbReference>
<dbReference type="InterPro" id="IPR012337">
    <property type="entry name" value="RNaseH-like_sf"/>
</dbReference>
<dbReference type="Pfam" id="PF00075">
    <property type="entry name" value="RNase_H"/>
    <property type="match status" value="1"/>
</dbReference>
<dbReference type="GO" id="GO:0003676">
    <property type="term" value="F:nucleic acid binding"/>
    <property type="evidence" value="ECO:0007669"/>
    <property type="project" value="InterPro"/>
</dbReference>
<dbReference type="AlphaFoldDB" id="A0AAD9VXH0"/>
<feature type="domain" description="RNase H type-1" evidence="2">
    <location>
        <begin position="233"/>
        <end position="417"/>
    </location>
</feature>
<feature type="compositionally biased region" description="Basic residues" evidence="1">
    <location>
        <begin position="581"/>
        <end position="592"/>
    </location>
</feature>
<dbReference type="Proteomes" id="UP001265746">
    <property type="component" value="Unassembled WGS sequence"/>
</dbReference>
<protein>
    <recommendedName>
        <fullName evidence="2">RNase H type-1 domain-containing protein</fullName>
    </recommendedName>
</protein>
<evidence type="ECO:0000259" key="2">
    <source>
        <dbReference type="Pfam" id="PF00075"/>
    </source>
</evidence>
<organism evidence="3 4">
    <name type="scientific">Phomopsis amygdali</name>
    <name type="common">Fusicoccum amygdali</name>
    <dbReference type="NCBI Taxonomy" id="1214568"/>
    <lineage>
        <taxon>Eukaryota</taxon>
        <taxon>Fungi</taxon>
        <taxon>Dikarya</taxon>
        <taxon>Ascomycota</taxon>
        <taxon>Pezizomycotina</taxon>
        <taxon>Sordariomycetes</taxon>
        <taxon>Sordariomycetidae</taxon>
        <taxon>Diaporthales</taxon>
        <taxon>Diaporthaceae</taxon>
        <taxon>Diaporthe</taxon>
    </lineage>
</organism>
<feature type="compositionally biased region" description="Basic and acidic residues" evidence="1">
    <location>
        <begin position="115"/>
        <end position="125"/>
    </location>
</feature>
<accession>A0AAD9VXH0</accession>
<proteinExistence type="predicted"/>
<name>A0AAD9VXH0_PHOAM</name>
<gene>
    <name evidence="3" type="ORF">N8I77_012420</name>
</gene>
<dbReference type="InterPro" id="IPR036397">
    <property type="entry name" value="RNaseH_sf"/>
</dbReference>
<feature type="region of interest" description="Disordered" evidence="1">
    <location>
        <begin position="570"/>
        <end position="595"/>
    </location>
</feature>
<comment type="caution">
    <text evidence="3">The sequence shown here is derived from an EMBL/GenBank/DDBJ whole genome shotgun (WGS) entry which is preliminary data.</text>
</comment>
<feature type="compositionally biased region" description="Low complexity" evidence="1">
    <location>
        <begin position="84"/>
        <end position="98"/>
    </location>
</feature>
<keyword evidence="4" id="KW-1185">Reference proteome</keyword>
<reference evidence="3" key="1">
    <citation type="submission" date="2023-06" db="EMBL/GenBank/DDBJ databases">
        <authorList>
            <person name="Noh H."/>
        </authorList>
    </citation>
    <scope>NUCLEOTIDE SEQUENCE</scope>
    <source>
        <strain evidence="3">DUCC20226</strain>
    </source>
</reference>
<feature type="region of interest" description="Disordered" evidence="1">
    <location>
        <begin position="25"/>
        <end position="127"/>
    </location>
</feature>
<evidence type="ECO:0000313" key="3">
    <source>
        <dbReference type="EMBL" id="KAK2597645.1"/>
    </source>
</evidence>
<evidence type="ECO:0000256" key="1">
    <source>
        <dbReference type="SAM" id="MobiDB-lite"/>
    </source>
</evidence>
<sequence length="726" mass="81134">MDAMQHRGRLRAFLKHATIRISSHKDHGFSNDSASARSIDDDGRSQRSSKSTKKDSKLRRIGRGIRQWREKRRRSHGDTRPQTSHSFGGKSFSSSEASLVEEKFGEEAVPNEDASIDRPKNDPLEASKGVNLEEASKEMLPRENIHEKVALHQDSSEDTNLGDIQRSTPSGKEVIIPRTTIPIPPPPVYSSLVWSDLAPPAKTLKPPSDVVFRRNRKNAYEFARNALSSEPALWTDASCQSLEGCNREDHGGIAVAQKLDQRWTVHSAYTRGVTKIEHLESLAILMALQRAVQEKQAGILGEGTVYICSDSDSSLQWLEKVLALATAIRRAAWEARAVEADVDDLKRLIRLSNELSRWKPFRFSEYNCPEKSLTGSIGRRILEQYYELRGLGVWVEFHWVPGHSGLPGNMIADRIAALSCWWIKKWAPPSAHNTKLVMPLKVLAFDEPWYKFCPQQGQRQYNKVKALQLLEDTKDLQVVLSTKALESPSCDRTVAPIGEGAGTDVVALQPASRGTTWSLGLPPSVHTSLESGEVTIIPSDPYVKAKAPPKHGIPFASHNEVVSIPPAPYPIPLPVPQPQSKTRKQRRGKTRSKTSGNFSCAHCGQGGHLIKYCFDKFPEQKIAIPMRYARYGGRMRLEKVTPGAFQSLARLHPQMMAQPIHGQDSRYMLGRVGITPHLTPKQCAVWAVQYQASEPGQSAVADSVQDHRRRLREKYRWDEAQGAQPD</sequence>
<dbReference type="SUPFAM" id="SSF53098">
    <property type="entry name" value="Ribonuclease H-like"/>
    <property type="match status" value="1"/>
</dbReference>
<dbReference type="Gene3D" id="3.30.420.10">
    <property type="entry name" value="Ribonuclease H-like superfamily/Ribonuclease H"/>
    <property type="match status" value="1"/>
</dbReference>
<dbReference type="EMBL" id="JAUJFL010000009">
    <property type="protein sequence ID" value="KAK2597645.1"/>
    <property type="molecule type" value="Genomic_DNA"/>
</dbReference>
<evidence type="ECO:0000313" key="4">
    <source>
        <dbReference type="Proteomes" id="UP001265746"/>
    </source>
</evidence>
<dbReference type="InterPro" id="IPR002156">
    <property type="entry name" value="RNaseH_domain"/>
</dbReference>